<feature type="coiled-coil region" evidence="5">
    <location>
        <begin position="414"/>
        <end position="732"/>
    </location>
</feature>
<dbReference type="AlphaFoldDB" id="A0A9Q0JBI3"/>
<feature type="region of interest" description="Disordered" evidence="6">
    <location>
        <begin position="1"/>
        <end position="52"/>
    </location>
</feature>
<reference evidence="7" key="2">
    <citation type="journal article" date="2023" name="Plants (Basel)">
        <title>Annotation of the Turnera subulata (Passifloraceae) Draft Genome Reveals the S-Locus Evolved after the Divergence of Turneroideae from Passifloroideae in a Stepwise Manner.</title>
        <authorList>
            <person name="Henning P.M."/>
            <person name="Roalson E.H."/>
            <person name="Mir W."/>
            <person name="McCubbin A.G."/>
            <person name="Shore J.S."/>
        </authorList>
    </citation>
    <scope>NUCLEOTIDE SEQUENCE</scope>
    <source>
        <strain evidence="7">F60SS</strain>
    </source>
</reference>
<keyword evidence="8" id="KW-1185">Reference proteome</keyword>
<proteinExistence type="inferred from homology"/>
<evidence type="ECO:0008006" key="9">
    <source>
        <dbReference type="Google" id="ProtNLM"/>
    </source>
</evidence>
<protein>
    <recommendedName>
        <fullName evidence="9">Nuclear matrix constituent protein 1-like protein</fullName>
    </recommendedName>
</protein>
<feature type="compositionally biased region" description="Basic residues" evidence="6">
    <location>
        <begin position="984"/>
        <end position="993"/>
    </location>
</feature>
<gene>
    <name evidence="7" type="ORF">Tsubulata_033842</name>
</gene>
<feature type="compositionally biased region" description="Basic and acidic residues" evidence="6">
    <location>
        <begin position="959"/>
        <end position="969"/>
    </location>
</feature>
<feature type="region of interest" description="Disordered" evidence="6">
    <location>
        <begin position="877"/>
        <end position="1118"/>
    </location>
</feature>
<dbReference type="PANTHER" id="PTHR31908">
    <property type="entry name" value="PROTEIN CROWDED NUCLEI 4"/>
    <property type="match status" value="1"/>
</dbReference>
<dbReference type="OrthoDB" id="673795at2759"/>
<dbReference type="EMBL" id="JAKUCV010004506">
    <property type="protein sequence ID" value="KAJ4835172.1"/>
    <property type="molecule type" value="Genomic_DNA"/>
</dbReference>
<comment type="similarity">
    <text evidence="4">Belongs to the CRWN family.</text>
</comment>
<evidence type="ECO:0000256" key="1">
    <source>
        <dbReference type="ARBA" id="ARBA00023054"/>
    </source>
</evidence>
<feature type="compositionally biased region" description="Basic and acidic residues" evidence="6">
    <location>
        <begin position="902"/>
        <end position="915"/>
    </location>
</feature>
<organism evidence="7 8">
    <name type="scientific">Turnera subulata</name>
    <dbReference type="NCBI Taxonomy" id="218843"/>
    <lineage>
        <taxon>Eukaryota</taxon>
        <taxon>Viridiplantae</taxon>
        <taxon>Streptophyta</taxon>
        <taxon>Embryophyta</taxon>
        <taxon>Tracheophyta</taxon>
        <taxon>Spermatophyta</taxon>
        <taxon>Magnoliopsida</taxon>
        <taxon>eudicotyledons</taxon>
        <taxon>Gunneridae</taxon>
        <taxon>Pentapetalae</taxon>
        <taxon>rosids</taxon>
        <taxon>fabids</taxon>
        <taxon>Malpighiales</taxon>
        <taxon>Passifloraceae</taxon>
        <taxon>Turnera</taxon>
    </lineage>
</organism>
<dbReference type="Proteomes" id="UP001141552">
    <property type="component" value="Unassembled WGS sequence"/>
</dbReference>
<feature type="region of interest" description="Disordered" evidence="6">
    <location>
        <begin position="1186"/>
        <end position="1223"/>
    </location>
</feature>
<dbReference type="PANTHER" id="PTHR31908:SF9">
    <property type="entry name" value="PROTEIN CROWDED NUCLEI 3"/>
    <property type="match status" value="1"/>
</dbReference>
<feature type="compositionally biased region" description="Acidic residues" evidence="6">
    <location>
        <begin position="1197"/>
        <end position="1221"/>
    </location>
</feature>
<dbReference type="GO" id="GO:0006997">
    <property type="term" value="P:nucleus organization"/>
    <property type="evidence" value="ECO:0007669"/>
    <property type="project" value="InterPro"/>
</dbReference>
<feature type="compositionally biased region" description="Polar residues" evidence="6">
    <location>
        <begin position="939"/>
        <end position="957"/>
    </location>
</feature>
<evidence type="ECO:0000313" key="8">
    <source>
        <dbReference type="Proteomes" id="UP001141552"/>
    </source>
</evidence>
<comment type="caution">
    <text evidence="7">The sequence shown here is derived from an EMBL/GenBank/DDBJ whole genome shotgun (WGS) entry which is preliminary data.</text>
</comment>
<dbReference type="InterPro" id="IPR040418">
    <property type="entry name" value="CRWN"/>
</dbReference>
<dbReference type="GO" id="GO:0005652">
    <property type="term" value="C:nuclear lamina"/>
    <property type="evidence" value="ECO:0007669"/>
    <property type="project" value="UniProtKB-SubCell"/>
</dbReference>
<keyword evidence="1 5" id="KW-0175">Coiled coil</keyword>
<name>A0A9Q0JBI3_9ROSI</name>
<accession>A0A9Q0JBI3</accession>
<evidence type="ECO:0000256" key="2">
    <source>
        <dbReference type="ARBA" id="ARBA00023242"/>
    </source>
</evidence>
<sequence length="1237" mass="141837">MYTPQRKAARPGIGFMTPRSEAARGTAGKGKAVALFDGPPPPPPPVGSLDGSGAREVAEENMDDWRRFREAGFLNEAEMERRDREALMERAARLEKELFDYQYNMGLLLIEKKEWNSQYEGLRQALAEAQEILKREQSVHVIALSEAEGRREALTKALSVEKQCVADVCNTLLLSSIFNFFVSWVIHLLSVQLEKVFRDLQKEHLQIKQTSEAKLSEAKSLAVGIKEKSVEVEEKLHAAESKLAEAERKSLELDMKLQELEARESVLERERLSLSTEREAHVATFYKQREDLHEWEKRLQKGEERLTELRKTLNHKEEKTNEQEIFHKQKEKELEEAQKKIDLQFLKLKEREDDVNNRLSDLTVKEKAGILNVDSVGRTIMVKEKELLSLEKKLSDRERVEVQELLDEQRAILDAKMLEREQEMEEKRKNLDNELRSKVATVEVRVTEIGHREEILVKRELALDKKLEKVKEKEKDLESRLKILKESEKSMKAEQKKLEMEKQQLLTDGESLQLLRSDCEKMRDEIAVQERQIGEKRESLKITNVDRLEHLRLQAELKQELEKCRRREEYLLRESEDLKQEREKFEKEWQVLEEKRAHTSKQLKEIVEEREKLEKLQCTEGERLKEKERAMQEFVQRELEAARQEKESFEQRMKQEQLLLSEKAQIEHDQMIQSFQSQRQQLEADLMAREEEMERSLRERETAFKELKDRELKDINNLKDVAQRESEVMQSERCVMIKEKQDVAENKRLLEEQQFGMQKDIKELEMLSKKLRDQRQQVIGERNHFLNFVEKHKSCKNCGEIVREFVLSDLQPSEIENAETFPLPRLANEIHRDNQVVVNGGGVNVNASPGELDVGSTDSRGRMSWLHKCTSKIFSKSPNKKIEQFSNPTLPEEGPSPSPPAEEGKAKGSDIRVSKVEVSVSADHRDGPRPSLSAADDSTAVQQLQSVGNTVDNSYSVSIDDHSFIDSKVPETPGDSEQSAMKSSRNKRGRKPKAGPGRTRSVKAVVEDAKLFLGESLEEPKDQGVSSHIEKTASKRKRQRAPTESEQDGGDSEGHSDSVTTVGRRKRQQKAASVMPSPGQTRYNLRRHKIAGTASATQAPSGLMMEKKDGSVGGDSGVEPVAVPKTACVLPQGVASISGKSTDLVHVTVRKSVEPLQDKDKMARFDATDADDPAVLTKHLENAELSEEVSGIQEYRNEEDEEVSTIYEEDEDEHDEDELEQPGEVSIGKKIWTFFTT</sequence>
<reference evidence="7" key="1">
    <citation type="submission" date="2022-02" db="EMBL/GenBank/DDBJ databases">
        <authorList>
            <person name="Henning P.M."/>
            <person name="McCubbin A.G."/>
            <person name="Shore J.S."/>
        </authorList>
    </citation>
    <scope>NUCLEOTIDE SEQUENCE</scope>
    <source>
        <strain evidence="7">F60SS</strain>
        <tissue evidence="7">Leaves</tissue>
    </source>
</reference>
<evidence type="ECO:0000256" key="3">
    <source>
        <dbReference type="ARBA" id="ARBA00024186"/>
    </source>
</evidence>
<feature type="compositionally biased region" description="Basic and acidic residues" evidence="6">
    <location>
        <begin position="1018"/>
        <end position="1033"/>
    </location>
</feature>
<evidence type="ECO:0000313" key="7">
    <source>
        <dbReference type="EMBL" id="KAJ4835172.1"/>
    </source>
</evidence>
<evidence type="ECO:0000256" key="4">
    <source>
        <dbReference type="ARBA" id="ARBA00024208"/>
    </source>
</evidence>
<comment type="subcellular location">
    <subcellularLocation>
        <location evidence="3">Nucleus lamina</location>
    </subcellularLocation>
</comment>
<feature type="coiled-coil region" evidence="5">
    <location>
        <begin position="74"/>
        <end position="139"/>
    </location>
</feature>
<evidence type="ECO:0000256" key="6">
    <source>
        <dbReference type="SAM" id="MobiDB-lite"/>
    </source>
</evidence>
<feature type="region of interest" description="Disordered" evidence="6">
    <location>
        <begin position="841"/>
        <end position="861"/>
    </location>
</feature>
<feature type="coiled-coil region" evidence="5">
    <location>
        <begin position="229"/>
        <end position="354"/>
    </location>
</feature>
<evidence type="ECO:0000256" key="5">
    <source>
        <dbReference type="SAM" id="Coils"/>
    </source>
</evidence>
<keyword evidence="2" id="KW-0539">Nucleus</keyword>